<gene>
    <name evidence="1" type="primary">Vigan.01G335000</name>
    <name evidence="1" type="ORF">VIGAN_01335000</name>
</gene>
<sequence length="106" mass="12106">MISAKYEVEKFTGPDDFGLWRLKMHAILVQQGLFRALEDILFRLKSLELEGCELSFTVLDIAVIFLNLTGKSCKVSGVQKAKFKGTFQVHVLIHQYFEVAFSNFSE</sequence>
<dbReference type="EMBL" id="AP015034">
    <property type="protein sequence ID" value="BAT75482.1"/>
    <property type="molecule type" value="Genomic_DNA"/>
</dbReference>
<keyword evidence="2" id="KW-1185">Reference proteome</keyword>
<dbReference type="OrthoDB" id="1092270at2759"/>
<evidence type="ECO:0008006" key="3">
    <source>
        <dbReference type="Google" id="ProtNLM"/>
    </source>
</evidence>
<protein>
    <recommendedName>
        <fullName evidence="3">Reverse transcriptase Ty1/copia-type domain-containing protein</fullName>
    </recommendedName>
</protein>
<dbReference type="AlphaFoldDB" id="A0A0S3R4N1"/>
<accession>A0A0S3R4N1</accession>
<reference evidence="1 2" key="1">
    <citation type="journal article" date="2015" name="Sci. Rep.">
        <title>The power of single molecule real-time sequencing technology in the de novo assembly of a eukaryotic genome.</title>
        <authorList>
            <person name="Sakai H."/>
            <person name="Naito K."/>
            <person name="Ogiso-Tanaka E."/>
            <person name="Takahashi Y."/>
            <person name="Iseki K."/>
            <person name="Muto C."/>
            <person name="Satou K."/>
            <person name="Teruya K."/>
            <person name="Shiroma A."/>
            <person name="Shimoji M."/>
            <person name="Hirano T."/>
            <person name="Itoh T."/>
            <person name="Kaga A."/>
            <person name="Tomooka N."/>
        </authorList>
    </citation>
    <scope>NUCLEOTIDE SEQUENCE [LARGE SCALE GENOMIC DNA]</scope>
    <source>
        <strain evidence="2">cv. Shumari</strain>
    </source>
</reference>
<proteinExistence type="predicted"/>
<evidence type="ECO:0000313" key="1">
    <source>
        <dbReference type="EMBL" id="BAT75482.1"/>
    </source>
</evidence>
<evidence type="ECO:0000313" key="2">
    <source>
        <dbReference type="Proteomes" id="UP000291084"/>
    </source>
</evidence>
<name>A0A0S3R4N1_PHAAN</name>
<organism evidence="1 2">
    <name type="scientific">Vigna angularis var. angularis</name>
    <dbReference type="NCBI Taxonomy" id="157739"/>
    <lineage>
        <taxon>Eukaryota</taxon>
        <taxon>Viridiplantae</taxon>
        <taxon>Streptophyta</taxon>
        <taxon>Embryophyta</taxon>
        <taxon>Tracheophyta</taxon>
        <taxon>Spermatophyta</taxon>
        <taxon>Magnoliopsida</taxon>
        <taxon>eudicotyledons</taxon>
        <taxon>Gunneridae</taxon>
        <taxon>Pentapetalae</taxon>
        <taxon>rosids</taxon>
        <taxon>fabids</taxon>
        <taxon>Fabales</taxon>
        <taxon>Fabaceae</taxon>
        <taxon>Papilionoideae</taxon>
        <taxon>50 kb inversion clade</taxon>
        <taxon>NPAAA clade</taxon>
        <taxon>indigoferoid/millettioid clade</taxon>
        <taxon>Phaseoleae</taxon>
        <taxon>Vigna</taxon>
    </lineage>
</organism>
<dbReference type="Proteomes" id="UP000291084">
    <property type="component" value="Chromosome 1"/>
</dbReference>